<evidence type="ECO:0000313" key="3">
    <source>
        <dbReference type="Proteomes" id="UP000015102"/>
    </source>
</evidence>
<feature type="compositionally biased region" description="Polar residues" evidence="1">
    <location>
        <begin position="1"/>
        <end position="22"/>
    </location>
</feature>
<name>T1GD00_MEGSC</name>
<dbReference type="Proteomes" id="UP000015102">
    <property type="component" value="Unassembled WGS sequence"/>
</dbReference>
<reference evidence="3" key="1">
    <citation type="submission" date="2013-02" db="EMBL/GenBank/DDBJ databases">
        <authorList>
            <person name="Hughes D."/>
        </authorList>
    </citation>
    <scope>NUCLEOTIDE SEQUENCE</scope>
    <source>
        <strain>Durham</strain>
        <strain evidence="3">NC isolate 2 -- Noor lab</strain>
    </source>
</reference>
<accession>T1GD00</accession>
<reference evidence="2" key="2">
    <citation type="submission" date="2015-06" db="UniProtKB">
        <authorList>
            <consortium name="EnsemblMetazoa"/>
        </authorList>
    </citation>
    <scope>IDENTIFICATION</scope>
</reference>
<dbReference type="AlphaFoldDB" id="T1GD00"/>
<evidence type="ECO:0000256" key="1">
    <source>
        <dbReference type="SAM" id="MobiDB-lite"/>
    </source>
</evidence>
<dbReference type="EnsemblMetazoa" id="MESCA001175-RA">
    <property type="protein sequence ID" value="MESCA001175-PA"/>
    <property type="gene ID" value="MESCA001175"/>
</dbReference>
<evidence type="ECO:0000313" key="2">
    <source>
        <dbReference type="EnsemblMetazoa" id="MESCA001175-PA"/>
    </source>
</evidence>
<keyword evidence="3" id="KW-1185">Reference proteome</keyword>
<dbReference type="HOGENOM" id="CLU_1679958_0_0_1"/>
<dbReference type="EMBL" id="CAQQ02174802">
    <property type="status" value="NOT_ANNOTATED_CDS"/>
    <property type="molecule type" value="Genomic_DNA"/>
</dbReference>
<protein>
    <submittedName>
        <fullName evidence="2">Uncharacterized protein</fullName>
    </submittedName>
</protein>
<organism evidence="2 3">
    <name type="scientific">Megaselia scalaris</name>
    <name type="common">Humpbacked fly</name>
    <name type="synonym">Phora scalaris</name>
    <dbReference type="NCBI Taxonomy" id="36166"/>
    <lineage>
        <taxon>Eukaryota</taxon>
        <taxon>Metazoa</taxon>
        <taxon>Ecdysozoa</taxon>
        <taxon>Arthropoda</taxon>
        <taxon>Hexapoda</taxon>
        <taxon>Insecta</taxon>
        <taxon>Pterygota</taxon>
        <taxon>Neoptera</taxon>
        <taxon>Endopterygota</taxon>
        <taxon>Diptera</taxon>
        <taxon>Brachycera</taxon>
        <taxon>Muscomorpha</taxon>
        <taxon>Platypezoidea</taxon>
        <taxon>Phoridae</taxon>
        <taxon>Megaseliini</taxon>
        <taxon>Megaselia</taxon>
    </lineage>
</organism>
<feature type="region of interest" description="Disordered" evidence="1">
    <location>
        <begin position="1"/>
        <end position="30"/>
    </location>
</feature>
<sequence length="157" mass="17880">MGRSSGQRCQRIGNTKLESNSRIMPKDRQHKSKTIILSKALHSREIEYHFGTDHRFSCLEKGNVNTDLGKRQNTLHYSLNQTVGWLWEVFSYTCYRRNVYNRSSLEKTALRNALQCFPISSVGLHSCLSVGLSTRPSVYDNQATIIGNQNNQTVGNN</sequence>
<proteinExistence type="predicted"/>